<proteinExistence type="predicted"/>
<keyword evidence="3" id="KW-1185">Reference proteome</keyword>
<dbReference type="EMBL" id="SRLO01000760">
    <property type="protein sequence ID" value="TNN47026.1"/>
    <property type="molecule type" value="Genomic_DNA"/>
</dbReference>
<reference evidence="2 3" key="1">
    <citation type="submission" date="2019-03" db="EMBL/GenBank/DDBJ databases">
        <title>First draft genome of Liparis tanakae, snailfish: a comprehensive survey of snailfish specific genes.</title>
        <authorList>
            <person name="Kim W."/>
            <person name="Song I."/>
            <person name="Jeong J.-H."/>
            <person name="Kim D."/>
            <person name="Kim S."/>
            <person name="Ryu S."/>
            <person name="Song J.Y."/>
            <person name="Lee S.K."/>
        </authorList>
    </citation>
    <scope>NUCLEOTIDE SEQUENCE [LARGE SCALE GENOMIC DNA]</scope>
    <source>
        <tissue evidence="2">Muscle</tissue>
    </source>
</reference>
<dbReference type="Proteomes" id="UP000314294">
    <property type="component" value="Unassembled WGS sequence"/>
</dbReference>
<dbReference type="AlphaFoldDB" id="A0A4Z2G0E1"/>
<comment type="caution">
    <text evidence="2">The sequence shown here is derived from an EMBL/GenBank/DDBJ whole genome shotgun (WGS) entry which is preliminary data.</text>
</comment>
<evidence type="ECO:0000256" key="1">
    <source>
        <dbReference type="SAM" id="MobiDB-lite"/>
    </source>
</evidence>
<evidence type="ECO:0000313" key="2">
    <source>
        <dbReference type="EMBL" id="TNN47026.1"/>
    </source>
</evidence>
<feature type="region of interest" description="Disordered" evidence="1">
    <location>
        <begin position="43"/>
        <end position="139"/>
    </location>
</feature>
<sequence length="139" mass="14613">MTVIRSEVWRTRVRRCNIKSDKRTCIKQTFLVSASPDVLPCQPYISSLEPPVPRAGPQAAGPRAAGPSSRRSLGPVLEPPVSRATGPSGRTSSRRSVEPPVPRSAGPSSRRSLGPLVLGPLVLEPPVPRAGPRAAGPSG</sequence>
<name>A0A4Z2G0E1_9TELE</name>
<feature type="compositionally biased region" description="Low complexity" evidence="1">
    <location>
        <begin position="82"/>
        <end position="91"/>
    </location>
</feature>
<feature type="compositionally biased region" description="Low complexity" evidence="1">
    <location>
        <begin position="113"/>
        <end position="122"/>
    </location>
</feature>
<accession>A0A4Z2G0E1</accession>
<organism evidence="2 3">
    <name type="scientific">Liparis tanakae</name>
    <name type="common">Tanaka's snailfish</name>
    <dbReference type="NCBI Taxonomy" id="230148"/>
    <lineage>
        <taxon>Eukaryota</taxon>
        <taxon>Metazoa</taxon>
        <taxon>Chordata</taxon>
        <taxon>Craniata</taxon>
        <taxon>Vertebrata</taxon>
        <taxon>Euteleostomi</taxon>
        <taxon>Actinopterygii</taxon>
        <taxon>Neopterygii</taxon>
        <taxon>Teleostei</taxon>
        <taxon>Neoteleostei</taxon>
        <taxon>Acanthomorphata</taxon>
        <taxon>Eupercaria</taxon>
        <taxon>Perciformes</taxon>
        <taxon>Cottioidei</taxon>
        <taxon>Cottales</taxon>
        <taxon>Liparidae</taxon>
        <taxon>Liparis</taxon>
    </lineage>
</organism>
<gene>
    <name evidence="2" type="ORF">EYF80_042759</name>
</gene>
<feature type="compositionally biased region" description="Low complexity" evidence="1">
    <location>
        <begin position="55"/>
        <end position="72"/>
    </location>
</feature>
<protein>
    <submittedName>
        <fullName evidence="2">Uncharacterized protein</fullName>
    </submittedName>
</protein>
<evidence type="ECO:0000313" key="3">
    <source>
        <dbReference type="Proteomes" id="UP000314294"/>
    </source>
</evidence>
<feature type="compositionally biased region" description="Low complexity" evidence="1">
    <location>
        <begin position="130"/>
        <end position="139"/>
    </location>
</feature>